<comment type="subcellular location">
    <subcellularLocation>
        <location evidence="1">Membrane</location>
        <topology evidence="1">Multi-pass membrane protein</topology>
    </subcellularLocation>
</comment>
<organism evidence="9 10">
    <name type="scientific">Allonocardiopsis opalescens</name>
    <dbReference type="NCBI Taxonomy" id="1144618"/>
    <lineage>
        <taxon>Bacteria</taxon>
        <taxon>Bacillati</taxon>
        <taxon>Actinomycetota</taxon>
        <taxon>Actinomycetes</taxon>
        <taxon>Streptosporangiales</taxon>
        <taxon>Allonocardiopsis</taxon>
    </lineage>
</organism>
<evidence type="ECO:0000256" key="3">
    <source>
        <dbReference type="ARBA" id="ARBA00022748"/>
    </source>
</evidence>
<evidence type="ECO:0000256" key="2">
    <source>
        <dbReference type="ARBA" id="ARBA00022692"/>
    </source>
</evidence>
<keyword evidence="5 7" id="KW-0472">Membrane</keyword>
<dbReference type="PANTHER" id="PTHR31566:SF0">
    <property type="entry name" value="CYTOCHROME C BIOGENESIS PROTEIN CCS1, CHLOROPLASTIC"/>
    <property type="match status" value="1"/>
</dbReference>
<feature type="transmembrane region" description="Helical" evidence="7">
    <location>
        <begin position="110"/>
        <end position="131"/>
    </location>
</feature>
<feature type="transmembrane region" description="Helical" evidence="7">
    <location>
        <begin position="55"/>
        <end position="73"/>
    </location>
</feature>
<dbReference type="GO" id="GO:0016020">
    <property type="term" value="C:membrane"/>
    <property type="evidence" value="ECO:0007669"/>
    <property type="project" value="UniProtKB-SubCell"/>
</dbReference>
<keyword evidence="4 7" id="KW-1133">Transmembrane helix</keyword>
<dbReference type="Pfam" id="PF05140">
    <property type="entry name" value="ResB"/>
    <property type="match status" value="1"/>
</dbReference>
<comment type="caution">
    <text evidence="9">The sequence shown here is derived from an EMBL/GenBank/DDBJ whole genome shotgun (WGS) entry which is preliminary data.</text>
</comment>
<evidence type="ECO:0000313" key="9">
    <source>
        <dbReference type="EMBL" id="PRX99903.1"/>
    </source>
</evidence>
<protein>
    <submittedName>
        <fullName evidence="9">Cytochrome c biogenesis protein</fullName>
    </submittedName>
</protein>
<feature type="compositionally biased region" description="Pro residues" evidence="6">
    <location>
        <begin position="1"/>
        <end position="24"/>
    </location>
</feature>
<reference evidence="9 10" key="1">
    <citation type="submission" date="2018-03" db="EMBL/GenBank/DDBJ databases">
        <title>Genomic Encyclopedia of Archaeal and Bacterial Type Strains, Phase II (KMG-II): from individual species to whole genera.</title>
        <authorList>
            <person name="Goeker M."/>
        </authorList>
    </citation>
    <scope>NUCLEOTIDE SEQUENCE [LARGE SCALE GENOMIC DNA]</scope>
    <source>
        <strain evidence="9 10">DSM 45601</strain>
    </source>
</reference>
<keyword evidence="3" id="KW-0201">Cytochrome c-type biogenesis</keyword>
<dbReference type="EMBL" id="PVZC01000003">
    <property type="protein sequence ID" value="PRX99903.1"/>
    <property type="molecule type" value="Genomic_DNA"/>
</dbReference>
<evidence type="ECO:0000256" key="6">
    <source>
        <dbReference type="SAM" id="MobiDB-lite"/>
    </source>
</evidence>
<dbReference type="PANTHER" id="PTHR31566">
    <property type="entry name" value="CYTOCHROME C BIOGENESIS PROTEIN CCS1, CHLOROPLASTIC"/>
    <property type="match status" value="1"/>
</dbReference>
<keyword evidence="2 7" id="KW-0812">Transmembrane</keyword>
<dbReference type="AlphaFoldDB" id="A0A2T0Q838"/>
<keyword evidence="10" id="KW-1185">Reference proteome</keyword>
<evidence type="ECO:0000256" key="4">
    <source>
        <dbReference type="ARBA" id="ARBA00022989"/>
    </source>
</evidence>
<dbReference type="GO" id="GO:0017004">
    <property type="term" value="P:cytochrome complex assembly"/>
    <property type="evidence" value="ECO:0007669"/>
    <property type="project" value="UniProtKB-KW"/>
</dbReference>
<evidence type="ECO:0000259" key="8">
    <source>
        <dbReference type="Pfam" id="PF05140"/>
    </source>
</evidence>
<sequence length="544" mass="58258">MARPAPPTETGPAGPSGPPPPGDTPPGDSAPRPPGRLGLVGWLRWAWRLLTTMRVALILLFLLALAAVPGSFLPQRGVSPSDVAAYYADNPELAALLDTLWLFDVYSAPWFAAIYLLLFTSLVGCVVPRAAKHWRDMRARPPAAPARLDRMPYSASFSTGASPAEVLDRAQEVLRGFRTDRTDGSVAAEKGYLRETGNVVFHIAMLGLLAAVAAGSLFGYRGNILLTEGDGFANTVASYDAYYPGSQVRPGDLQPFSFTLDGFDAAFIDEGPRTGQPVDFTVETSFRTRPEAPEERYTLRVNQPLDVDGARVYLVNHGYAPEFRVTDGNGDVVLDQAVPFIPPQAGAFFGEGVIKVPDARPEQLSFLGAFYPSAEESAEAPGQLGSASPEDANPMVALQPYRGDLGLDSGEPQSVYELPTERLEPLGEQLTLAPGDSVELPDGTGTITFTGYREWAAFQITSDPGRVPALVSAVLITAGLVLTLTVRRRRYWVRAETGPDGRTLVRVGGLTKTENGAAAAEFHDLTTTLRDRLAGGSASRPNGE</sequence>
<evidence type="ECO:0000256" key="5">
    <source>
        <dbReference type="ARBA" id="ARBA00023136"/>
    </source>
</evidence>
<feature type="transmembrane region" description="Helical" evidence="7">
    <location>
        <begin position="467"/>
        <end position="486"/>
    </location>
</feature>
<feature type="transmembrane region" description="Helical" evidence="7">
    <location>
        <begin position="199"/>
        <end position="220"/>
    </location>
</feature>
<dbReference type="RefSeq" id="WP_106244938.1">
    <property type="nucleotide sequence ID" value="NZ_PVZC01000003.1"/>
</dbReference>
<evidence type="ECO:0000313" key="10">
    <source>
        <dbReference type="Proteomes" id="UP000237846"/>
    </source>
</evidence>
<evidence type="ECO:0000256" key="1">
    <source>
        <dbReference type="ARBA" id="ARBA00004141"/>
    </source>
</evidence>
<proteinExistence type="predicted"/>
<dbReference type="Proteomes" id="UP000237846">
    <property type="component" value="Unassembled WGS sequence"/>
</dbReference>
<gene>
    <name evidence="9" type="ORF">CLV72_103510</name>
</gene>
<dbReference type="OrthoDB" id="3949537at2"/>
<name>A0A2T0Q838_9ACTN</name>
<dbReference type="InterPro" id="IPR007816">
    <property type="entry name" value="ResB-like_domain"/>
</dbReference>
<dbReference type="InterPro" id="IPR023494">
    <property type="entry name" value="Cyt_c_bgen_Ccs1/CcsB/ResB"/>
</dbReference>
<feature type="domain" description="ResB-like" evidence="8">
    <location>
        <begin position="53"/>
        <end position="522"/>
    </location>
</feature>
<feature type="region of interest" description="Disordered" evidence="6">
    <location>
        <begin position="1"/>
        <end position="31"/>
    </location>
</feature>
<evidence type="ECO:0000256" key="7">
    <source>
        <dbReference type="SAM" id="Phobius"/>
    </source>
</evidence>
<accession>A0A2T0Q838</accession>